<dbReference type="GO" id="GO:0006567">
    <property type="term" value="P:L-threonine catabolic process"/>
    <property type="evidence" value="ECO:0007669"/>
    <property type="project" value="TreeGrafter"/>
</dbReference>
<protein>
    <recommendedName>
        <fullName evidence="5">Tryptophan synthase beta chain-like PALP domain-containing protein</fullName>
    </recommendedName>
</protein>
<feature type="domain" description="Tryptophan synthase beta chain-like PALP" evidence="5">
    <location>
        <begin position="22"/>
        <end position="310"/>
    </location>
</feature>
<dbReference type="SUPFAM" id="SSF53686">
    <property type="entry name" value="Tryptophan synthase beta subunit-like PLP-dependent enzymes"/>
    <property type="match status" value="1"/>
</dbReference>
<dbReference type="GO" id="GO:0030170">
    <property type="term" value="F:pyridoxal phosphate binding"/>
    <property type="evidence" value="ECO:0007669"/>
    <property type="project" value="InterPro"/>
</dbReference>
<evidence type="ECO:0000256" key="4">
    <source>
        <dbReference type="ARBA" id="ARBA00023239"/>
    </source>
</evidence>
<dbReference type="InterPro" id="IPR001926">
    <property type="entry name" value="TrpB-like_PALP"/>
</dbReference>
<comment type="similarity">
    <text evidence="2">Belongs to the serine/threonine dehydratase family.</text>
</comment>
<proteinExistence type="inferred from homology"/>
<sequence>VIEAARLDFAELVIDAEQRIHGHVRETPLERSNFLSQLTGADVYLKLESSQITGSFKLRGAMNKMLALSEKERANGVLTASSGNHGTACAYLMNYFKIPGTIFLPESVSPAKLEAIQSFGPDTELVPGDGIEAEKRARNLAASRGQVYVSPYNDPLIIGGQGTIGIELQRQTENIDVILVPVGGGGLVAGVGSYLKSRDRKVEIIGCQPENSRVMYESIQAGEIIDMESKRTLSDGTAGGIDHDSITFDACRNVISDWALLSEQEIAAAILVTLERQHLMVEGASALTIAALMQNPQRFAGQTIVLLLTGSKLGLETLRNLLAATDHN</sequence>
<evidence type="ECO:0000256" key="1">
    <source>
        <dbReference type="ARBA" id="ARBA00001933"/>
    </source>
</evidence>
<dbReference type="InterPro" id="IPR050147">
    <property type="entry name" value="Ser/Thr_Dehydratase"/>
</dbReference>
<dbReference type="InterPro" id="IPR000634">
    <property type="entry name" value="Ser/Thr_deHydtase_PyrdxlP-BS"/>
</dbReference>
<dbReference type="PANTHER" id="PTHR48078:SF6">
    <property type="entry name" value="L-THREONINE DEHYDRATASE CATABOLIC TDCB"/>
    <property type="match status" value="1"/>
</dbReference>
<accession>A0A381USJ9</accession>
<organism evidence="6">
    <name type="scientific">marine metagenome</name>
    <dbReference type="NCBI Taxonomy" id="408172"/>
    <lineage>
        <taxon>unclassified sequences</taxon>
        <taxon>metagenomes</taxon>
        <taxon>ecological metagenomes</taxon>
    </lineage>
</organism>
<dbReference type="Gene3D" id="3.40.50.1100">
    <property type="match status" value="2"/>
</dbReference>
<dbReference type="GO" id="GO:0004794">
    <property type="term" value="F:threonine deaminase activity"/>
    <property type="evidence" value="ECO:0007669"/>
    <property type="project" value="TreeGrafter"/>
</dbReference>
<evidence type="ECO:0000259" key="5">
    <source>
        <dbReference type="Pfam" id="PF00291"/>
    </source>
</evidence>
<dbReference type="PANTHER" id="PTHR48078">
    <property type="entry name" value="THREONINE DEHYDRATASE, MITOCHONDRIAL-RELATED"/>
    <property type="match status" value="1"/>
</dbReference>
<gene>
    <name evidence="6" type="ORF">METZ01_LOCUS83161</name>
</gene>
<dbReference type="GO" id="GO:0009097">
    <property type="term" value="P:isoleucine biosynthetic process"/>
    <property type="evidence" value="ECO:0007669"/>
    <property type="project" value="TreeGrafter"/>
</dbReference>
<dbReference type="PROSITE" id="PS00165">
    <property type="entry name" value="DEHYDRATASE_SER_THR"/>
    <property type="match status" value="1"/>
</dbReference>
<evidence type="ECO:0000256" key="2">
    <source>
        <dbReference type="ARBA" id="ARBA00010869"/>
    </source>
</evidence>
<keyword evidence="3" id="KW-0663">Pyridoxal phosphate</keyword>
<dbReference type="AlphaFoldDB" id="A0A381USJ9"/>
<dbReference type="GO" id="GO:0003941">
    <property type="term" value="F:L-serine ammonia-lyase activity"/>
    <property type="evidence" value="ECO:0007669"/>
    <property type="project" value="TreeGrafter"/>
</dbReference>
<feature type="non-terminal residue" evidence="6">
    <location>
        <position position="1"/>
    </location>
</feature>
<keyword evidence="4" id="KW-0456">Lyase</keyword>
<dbReference type="NCBIfam" id="NF005292">
    <property type="entry name" value="PRK06815.1"/>
    <property type="match status" value="1"/>
</dbReference>
<name>A0A381USJ9_9ZZZZ</name>
<comment type="cofactor">
    <cofactor evidence="1">
        <name>pyridoxal 5'-phosphate</name>
        <dbReference type="ChEBI" id="CHEBI:597326"/>
    </cofactor>
</comment>
<dbReference type="InterPro" id="IPR036052">
    <property type="entry name" value="TrpB-like_PALP_sf"/>
</dbReference>
<reference evidence="6" key="1">
    <citation type="submission" date="2018-05" db="EMBL/GenBank/DDBJ databases">
        <authorList>
            <person name="Lanie J.A."/>
            <person name="Ng W.-L."/>
            <person name="Kazmierczak K.M."/>
            <person name="Andrzejewski T.M."/>
            <person name="Davidsen T.M."/>
            <person name="Wayne K.J."/>
            <person name="Tettelin H."/>
            <person name="Glass J.I."/>
            <person name="Rusch D."/>
            <person name="Podicherti R."/>
            <person name="Tsui H.-C.T."/>
            <person name="Winkler M.E."/>
        </authorList>
    </citation>
    <scope>NUCLEOTIDE SEQUENCE</scope>
</reference>
<evidence type="ECO:0000313" key="6">
    <source>
        <dbReference type="EMBL" id="SVA30307.1"/>
    </source>
</evidence>
<evidence type="ECO:0000256" key="3">
    <source>
        <dbReference type="ARBA" id="ARBA00022898"/>
    </source>
</evidence>
<dbReference type="FunFam" id="3.40.50.1100:FF:000005">
    <property type="entry name" value="Threonine dehydratase catabolic"/>
    <property type="match status" value="1"/>
</dbReference>
<dbReference type="GO" id="GO:0006565">
    <property type="term" value="P:L-serine catabolic process"/>
    <property type="evidence" value="ECO:0007669"/>
    <property type="project" value="TreeGrafter"/>
</dbReference>
<dbReference type="Pfam" id="PF00291">
    <property type="entry name" value="PALP"/>
    <property type="match status" value="1"/>
</dbReference>
<dbReference type="EMBL" id="UINC01006903">
    <property type="protein sequence ID" value="SVA30307.1"/>
    <property type="molecule type" value="Genomic_DNA"/>
</dbReference>